<feature type="compositionally biased region" description="Low complexity" evidence="7">
    <location>
        <begin position="294"/>
        <end position="306"/>
    </location>
</feature>
<keyword evidence="5 6" id="KW-0072">Autophagy</keyword>
<evidence type="ECO:0000313" key="12">
    <source>
        <dbReference type="Proteomes" id="UP001642540"/>
    </source>
</evidence>
<dbReference type="InterPro" id="IPR048939">
    <property type="entry name" value="ATG5_UblA"/>
</dbReference>
<dbReference type="InterPro" id="IPR048318">
    <property type="entry name" value="ATG5_UblB"/>
</dbReference>
<evidence type="ECO:0000256" key="6">
    <source>
        <dbReference type="RuleBase" id="RU361202"/>
    </source>
</evidence>
<comment type="caution">
    <text evidence="11">The sequence shown here is derived from an EMBL/GenBank/DDBJ whole genome shotgun (WGS) entry which is preliminary data.</text>
</comment>
<evidence type="ECO:0000259" key="8">
    <source>
        <dbReference type="Pfam" id="PF04106"/>
    </source>
</evidence>
<evidence type="ECO:0000256" key="4">
    <source>
        <dbReference type="ARBA" id="ARBA00022843"/>
    </source>
</evidence>
<feature type="domain" description="Autophagy protein ATG5 UblA" evidence="10">
    <location>
        <begin position="29"/>
        <end position="124"/>
    </location>
</feature>
<dbReference type="Pfam" id="PF04106">
    <property type="entry name" value="ATG5_UblB"/>
    <property type="match status" value="1"/>
</dbReference>
<keyword evidence="3 6" id="KW-1017">Isopeptide bond</keyword>
<accession>A0ABP1QY61</accession>
<feature type="region of interest" description="Disordered" evidence="7">
    <location>
        <begin position="294"/>
        <end position="314"/>
    </location>
</feature>
<dbReference type="Gene3D" id="3.10.20.90">
    <property type="entry name" value="Phosphatidylinositol 3-kinase Catalytic Subunit, Chain A, domain 1"/>
    <property type="match status" value="1"/>
</dbReference>
<gene>
    <name evidence="11" type="ORF">ODALV1_LOCUS16062</name>
</gene>
<keyword evidence="6" id="KW-0472">Membrane</keyword>
<comment type="function">
    <text evidence="6">Involved in autophagic vesicle formation.</text>
</comment>
<comment type="similarity">
    <text evidence="2 6">Belongs to the ATG5 family.</text>
</comment>
<evidence type="ECO:0000313" key="11">
    <source>
        <dbReference type="EMBL" id="CAL8113539.1"/>
    </source>
</evidence>
<dbReference type="InterPro" id="IPR048940">
    <property type="entry name" value="ATG5_HBR"/>
</dbReference>
<comment type="subcellular location">
    <subcellularLocation>
        <location evidence="1 6">Preautophagosomal structure membrane</location>
        <topology evidence="1 6">Peripheral membrane protein</topology>
    </subcellularLocation>
</comment>
<feature type="domain" description="Autophagy protein ATG5 UblB" evidence="8">
    <location>
        <begin position="203"/>
        <end position="282"/>
    </location>
</feature>
<proteinExistence type="inferred from homology"/>
<keyword evidence="4 6" id="KW-0832">Ubl conjugation</keyword>
<dbReference type="EMBL" id="CAXLJM020000049">
    <property type="protein sequence ID" value="CAL8113539.1"/>
    <property type="molecule type" value="Genomic_DNA"/>
</dbReference>
<sequence length="314" mass="36128">MSLFTQRPANRKGQKRIRMAEDREVLREIWEARLPVSFQLAQDEVATLNVPEPFYLMVPRLLYFPLVTDKVRKHFIQYVSPEASGREIWLSDGNGQPIKWNYPIGLWFDLFAEGALPWTVTVHFDGYPEDKIMRCSCKDTVRSQFMSYLKEADALKHKGNVMNCMQEKDHNQLWQGFQNDKFDQFWSANKKLMESVVGEGFRHIPIKCYTPEKLAMQRIVKPIDETTGTWTTLHDALLEFFPTIDFSTVRVIIHGVEPPLGTPVQWLSEHMSYPDNFLHLSVLPSTPGFSYFSTPSLSSPSTESGSRVSPNSSS</sequence>
<evidence type="ECO:0000256" key="1">
    <source>
        <dbReference type="ARBA" id="ARBA00004623"/>
    </source>
</evidence>
<evidence type="ECO:0000259" key="9">
    <source>
        <dbReference type="Pfam" id="PF20637"/>
    </source>
</evidence>
<dbReference type="Pfam" id="PF20637">
    <property type="entry name" value="ATG5_HBR"/>
    <property type="match status" value="1"/>
</dbReference>
<reference evidence="11 12" key="1">
    <citation type="submission" date="2024-08" db="EMBL/GenBank/DDBJ databases">
        <authorList>
            <person name="Cucini C."/>
            <person name="Frati F."/>
        </authorList>
    </citation>
    <scope>NUCLEOTIDE SEQUENCE [LARGE SCALE GENOMIC DNA]</scope>
</reference>
<evidence type="ECO:0000259" key="10">
    <source>
        <dbReference type="Pfam" id="PF20638"/>
    </source>
</evidence>
<protein>
    <recommendedName>
        <fullName evidence="6">Autophagy protein 5</fullName>
    </recommendedName>
</protein>
<dbReference type="InterPro" id="IPR007239">
    <property type="entry name" value="Atg5"/>
</dbReference>
<dbReference type="InterPro" id="IPR042527">
    <property type="entry name" value="Atg5_UblA_dom_sf"/>
</dbReference>
<dbReference type="InterPro" id="IPR042526">
    <property type="entry name" value="Atg5_HR"/>
</dbReference>
<dbReference type="Gene3D" id="1.10.246.190">
    <property type="entry name" value="Autophagy protein Apg5, helix rich domain"/>
    <property type="match status" value="1"/>
</dbReference>
<feature type="domain" description="Autophagy protein ATG5 alpha-helical bundle region" evidence="9">
    <location>
        <begin position="138"/>
        <end position="194"/>
    </location>
</feature>
<organism evidence="11 12">
    <name type="scientific">Orchesella dallaii</name>
    <dbReference type="NCBI Taxonomy" id="48710"/>
    <lineage>
        <taxon>Eukaryota</taxon>
        <taxon>Metazoa</taxon>
        <taxon>Ecdysozoa</taxon>
        <taxon>Arthropoda</taxon>
        <taxon>Hexapoda</taxon>
        <taxon>Collembola</taxon>
        <taxon>Entomobryomorpha</taxon>
        <taxon>Entomobryoidea</taxon>
        <taxon>Orchesellidae</taxon>
        <taxon>Orchesellinae</taxon>
        <taxon>Orchesella</taxon>
    </lineage>
</organism>
<evidence type="ECO:0000256" key="2">
    <source>
        <dbReference type="ARBA" id="ARBA00006910"/>
    </source>
</evidence>
<name>A0ABP1QY61_9HEXA</name>
<dbReference type="PANTHER" id="PTHR13040:SF2">
    <property type="entry name" value="AUTOPHAGY PROTEIN 5"/>
    <property type="match status" value="1"/>
</dbReference>
<dbReference type="Pfam" id="PF20638">
    <property type="entry name" value="ATG5_UblA"/>
    <property type="match status" value="1"/>
</dbReference>
<evidence type="ECO:0000256" key="5">
    <source>
        <dbReference type="ARBA" id="ARBA00023006"/>
    </source>
</evidence>
<evidence type="ECO:0000256" key="3">
    <source>
        <dbReference type="ARBA" id="ARBA00022499"/>
    </source>
</evidence>
<comment type="subunit">
    <text evidence="6">Conjugated with ATG12.</text>
</comment>
<evidence type="ECO:0000256" key="7">
    <source>
        <dbReference type="SAM" id="MobiDB-lite"/>
    </source>
</evidence>
<dbReference type="PANTHER" id="PTHR13040">
    <property type="entry name" value="AUTOPHAGY PROTEIN 5"/>
    <property type="match status" value="1"/>
</dbReference>
<dbReference type="Gene3D" id="3.10.20.620">
    <property type="match status" value="1"/>
</dbReference>
<dbReference type="Proteomes" id="UP001642540">
    <property type="component" value="Unassembled WGS sequence"/>
</dbReference>
<keyword evidence="12" id="KW-1185">Reference proteome</keyword>